<evidence type="ECO:0000256" key="7">
    <source>
        <dbReference type="ARBA" id="ARBA00022989"/>
    </source>
</evidence>
<dbReference type="Pfam" id="PF07264">
    <property type="entry name" value="EI24"/>
    <property type="match status" value="1"/>
</dbReference>
<dbReference type="EMBL" id="LO017727">
    <property type="protein sequence ID" value="CRH04497.1"/>
    <property type="molecule type" value="Genomic_DNA"/>
</dbReference>
<protein>
    <recommendedName>
        <fullName evidence="12">Sulfate transporter CysZ</fullName>
    </recommendedName>
</protein>
<dbReference type="InterPro" id="IPR050480">
    <property type="entry name" value="CysZ-like"/>
</dbReference>
<gene>
    <name evidence="11" type="ORF">MAGMO_0284</name>
</gene>
<dbReference type="AlphaFoldDB" id="A0A1S7LEK5"/>
<dbReference type="PANTHER" id="PTHR37468">
    <property type="entry name" value="SULFATE TRANSPORTER CYSZ"/>
    <property type="match status" value="1"/>
</dbReference>
<dbReference type="InterPro" id="IPR059112">
    <property type="entry name" value="CysZ/EI24"/>
</dbReference>
<keyword evidence="8" id="KW-0764">Sulfate transport</keyword>
<dbReference type="GO" id="GO:0019344">
    <property type="term" value="P:cysteine biosynthetic process"/>
    <property type="evidence" value="ECO:0007669"/>
    <property type="project" value="TreeGrafter"/>
</dbReference>
<reference evidence="11" key="1">
    <citation type="submission" date="2015-04" db="EMBL/GenBank/DDBJ databases">
        <authorList>
            <person name="Syromyatnikov M.Y."/>
            <person name="Popov V.N."/>
        </authorList>
    </citation>
    <scope>NUCLEOTIDE SEQUENCE</scope>
    <source>
        <strain evidence="11">MO-1</strain>
    </source>
</reference>
<keyword evidence="9 10" id="KW-0472">Membrane</keyword>
<dbReference type="GO" id="GO:0005886">
    <property type="term" value="C:plasma membrane"/>
    <property type="evidence" value="ECO:0007669"/>
    <property type="project" value="TreeGrafter"/>
</dbReference>
<evidence type="ECO:0000256" key="5">
    <source>
        <dbReference type="ARBA" id="ARBA00022605"/>
    </source>
</evidence>
<organism evidence="11">
    <name type="scientific">Magnetococcus massalia (strain MO-1)</name>
    <dbReference type="NCBI Taxonomy" id="451514"/>
    <lineage>
        <taxon>Bacteria</taxon>
        <taxon>Pseudomonadati</taxon>
        <taxon>Pseudomonadota</taxon>
        <taxon>Magnetococcia</taxon>
        <taxon>Magnetococcales</taxon>
        <taxon>Magnetococcaceae</taxon>
        <taxon>Magnetococcus</taxon>
    </lineage>
</organism>
<evidence type="ECO:0000256" key="3">
    <source>
        <dbReference type="ARBA" id="ARBA00022475"/>
    </source>
</evidence>
<dbReference type="PANTHER" id="PTHR37468:SF1">
    <property type="entry name" value="SULFATE TRANSPORTER CYSZ"/>
    <property type="match status" value="1"/>
</dbReference>
<evidence type="ECO:0000256" key="8">
    <source>
        <dbReference type="ARBA" id="ARBA00023032"/>
    </source>
</evidence>
<keyword evidence="4" id="KW-0997">Cell inner membrane</keyword>
<sequence length="248" mass="27439">MLGVSYLFKGLPLLTHKRVRPFVLIPLLINIVLFSFGIYYLMGLSEELKVMAADYLPSWLDFLAFIVYPLVLLLALVVLFYGFTIIANILASPFNGMLSERVEEVITGQEPTESDAQSWKRVIAGAPKAIANELGKLLYMVKWLIIGLILLLIPGLNLIAPVLIWLIAAWLLVVEYGDYPTDNNGLTGKQSRKLLGSKRLTSLGFGAAASLMSMIPLINLIAMPTSVAGATILWVEQLKPHWQQQDKG</sequence>
<name>A0A1S7LEK5_MAGMO</name>
<keyword evidence="7 10" id="KW-1133">Transmembrane helix</keyword>
<comment type="subcellular location">
    <subcellularLocation>
        <location evidence="1">Membrane</location>
        <topology evidence="1">Multi-pass membrane protein</topology>
    </subcellularLocation>
</comment>
<keyword evidence="5" id="KW-0028">Amino-acid biosynthesis</keyword>
<evidence type="ECO:0000256" key="9">
    <source>
        <dbReference type="ARBA" id="ARBA00023136"/>
    </source>
</evidence>
<dbReference type="GO" id="GO:0000103">
    <property type="term" value="P:sulfate assimilation"/>
    <property type="evidence" value="ECO:0007669"/>
    <property type="project" value="TreeGrafter"/>
</dbReference>
<accession>A0A1S7LEK5</accession>
<dbReference type="NCBIfam" id="NF003433">
    <property type="entry name" value="PRK04949.1"/>
    <property type="match status" value="1"/>
</dbReference>
<evidence type="ECO:0000313" key="11">
    <source>
        <dbReference type="EMBL" id="CRH04497.1"/>
    </source>
</evidence>
<keyword evidence="3" id="KW-1003">Cell membrane</keyword>
<evidence type="ECO:0000256" key="10">
    <source>
        <dbReference type="SAM" id="Phobius"/>
    </source>
</evidence>
<keyword evidence="2" id="KW-0813">Transport</keyword>
<feature type="transmembrane region" description="Helical" evidence="10">
    <location>
        <begin position="62"/>
        <end position="91"/>
    </location>
</feature>
<evidence type="ECO:0000256" key="1">
    <source>
        <dbReference type="ARBA" id="ARBA00004141"/>
    </source>
</evidence>
<dbReference type="GO" id="GO:0009675">
    <property type="term" value="F:high-affinity sulfate:proton symporter activity"/>
    <property type="evidence" value="ECO:0007669"/>
    <property type="project" value="TreeGrafter"/>
</dbReference>
<keyword evidence="6 10" id="KW-0812">Transmembrane</keyword>
<evidence type="ECO:0000256" key="6">
    <source>
        <dbReference type="ARBA" id="ARBA00022692"/>
    </source>
</evidence>
<evidence type="ECO:0000256" key="2">
    <source>
        <dbReference type="ARBA" id="ARBA00022448"/>
    </source>
</evidence>
<proteinExistence type="predicted"/>
<evidence type="ECO:0008006" key="12">
    <source>
        <dbReference type="Google" id="ProtNLM"/>
    </source>
</evidence>
<feature type="transmembrane region" description="Helical" evidence="10">
    <location>
        <begin position="21"/>
        <end position="42"/>
    </location>
</feature>
<evidence type="ECO:0000256" key="4">
    <source>
        <dbReference type="ARBA" id="ARBA00022519"/>
    </source>
</evidence>
<feature type="transmembrane region" description="Helical" evidence="10">
    <location>
        <begin position="137"/>
        <end position="156"/>
    </location>
</feature>